<evidence type="ECO:0000313" key="2">
    <source>
        <dbReference type="EMBL" id="KKJ75112.1"/>
    </source>
</evidence>
<dbReference type="InterPro" id="IPR046847">
    <property type="entry name" value="Xre-like_HTH"/>
</dbReference>
<dbReference type="Pfam" id="PF20432">
    <property type="entry name" value="Xre-like-HTH"/>
    <property type="match status" value="1"/>
</dbReference>
<organism evidence="2 3">
    <name type="scientific">Kiloniella litopenaei</name>
    <dbReference type="NCBI Taxonomy" id="1549748"/>
    <lineage>
        <taxon>Bacteria</taxon>
        <taxon>Pseudomonadati</taxon>
        <taxon>Pseudomonadota</taxon>
        <taxon>Alphaproteobacteria</taxon>
        <taxon>Rhodospirillales</taxon>
        <taxon>Kiloniellaceae</taxon>
        <taxon>Kiloniella</taxon>
    </lineage>
</organism>
<accession>A0A0M2QZN3</accession>
<protein>
    <submittedName>
        <fullName evidence="2">Transcriptional regulator, XRE family protein</fullName>
    </submittedName>
</protein>
<comment type="caution">
    <text evidence="2">The sequence shown here is derived from an EMBL/GenBank/DDBJ whole genome shotgun (WGS) entry which is preliminary data.</text>
</comment>
<keyword evidence="3" id="KW-1185">Reference proteome</keyword>
<dbReference type="GO" id="GO:0003677">
    <property type="term" value="F:DNA binding"/>
    <property type="evidence" value="ECO:0007669"/>
    <property type="project" value="InterPro"/>
</dbReference>
<dbReference type="SUPFAM" id="SSF47413">
    <property type="entry name" value="lambda repressor-like DNA-binding domains"/>
    <property type="match status" value="1"/>
</dbReference>
<gene>
    <name evidence="2" type="ORF">WH95_20150</name>
</gene>
<feature type="non-terminal residue" evidence="2">
    <location>
        <position position="77"/>
    </location>
</feature>
<evidence type="ECO:0000313" key="3">
    <source>
        <dbReference type="Proteomes" id="UP000034491"/>
    </source>
</evidence>
<dbReference type="STRING" id="1549748.WH95_20150"/>
<dbReference type="RefSeq" id="WP_046510248.1">
    <property type="nucleotide sequence ID" value="NZ_LANI01000071.1"/>
</dbReference>
<dbReference type="AlphaFoldDB" id="A0A0M2QZN3"/>
<dbReference type="InterPro" id="IPR010982">
    <property type="entry name" value="Lambda_DNA-bd_dom_sf"/>
</dbReference>
<feature type="domain" description="Antitoxin Xre-like helix-turn-helix" evidence="1">
    <location>
        <begin position="9"/>
        <end position="69"/>
    </location>
</feature>
<dbReference type="Proteomes" id="UP000034491">
    <property type="component" value="Unassembled WGS sequence"/>
</dbReference>
<name>A0A0M2QZN3_9PROT</name>
<evidence type="ECO:0000259" key="1">
    <source>
        <dbReference type="Pfam" id="PF20432"/>
    </source>
</evidence>
<reference evidence="2 3" key="1">
    <citation type="submission" date="2015-03" db="EMBL/GenBank/DDBJ databases">
        <title>Genome sequence of Kiloniella sp. P1-1, isolated from the gut microflora of Pacific white shrimp, Penaeus vannamei.</title>
        <authorList>
            <person name="Shao Z."/>
            <person name="Wang L."/>
            <person name="Li X."/>
        </authorList>
    </citation>
    <scope>NUCLEOTIDE SEQUENCE [LARGE SCALE GENOMIC DNA]</scope>
    <source>
        <strain evidence="2 3">P1-1</strain>
    </source>
</reference>
<sequence length="77" mass="8612">MQRVKVQSSDRSAVITKAVIRAGDQLGLKQKEISDILGLSEATISLMKKGEYFLSEEKKDFEIAALLIRLFRSLDAI</sequence>
<proteinExistence type="predicted"/>
<dbReference type="EMBL" id="LANI01000071">
    <property type="protein sequence ID" value="KKJ75112.1"/>
    <property type="molecule type" value="Genomic_DNA"/>
</dbReference>